<proteinExistence type="predicted"/>
<evidence type="ECO:0000256" key="2">
    <source>
        <dbReference type="SAM" id="MobiDB-lite"/>
    </source>
</evidence>
<organism evidence="3 4">
    <name type="scientific">Meripilus lineatus</name>
    <dbReference type="NCBI Taxonomy" id="2056292"/>
    <lineage>
        <taxon>Eukaryota</taxon>
        <taxon>Fungi</taxon>
        <taxon>Dikarya</taxon>
        <taxon>Basidiomycota</taxon>
        <taxon>Agaricomycotina</taxon>
        <taxon>Agaricomycetes</taxon>
        <taxon>Polyporales</taxon>
        <taxon>Meripilaceae</taxon>
        <taxon>Meripilus</taxon>
    </lineage>
</organism>
<comment type="caution">
    <text evidence="3">The sequence shown here is derived from an EMBL/GenBank/DDBJ whole genome shotgun (WGS) entry which is preliminary data.</text>
</comment>
<keyword evidence="1" id="KW-0175">Coiled coil</keyword>
<evidence type="ECO:0000313" key="3">
    <source>
        <dbReference type="EMBL" id="KAJ3486133.1"/>
    </source>
</evidence>
<dbReference type="EMBL" id="JANAWD010000131">
    <property type="protein sequence ID" value="KAJ3486133.1"/>
    <property type="molecule type" value="Genomic_DNA"/>
</dbReference>
<sequence>MSVSYDVDMDFAILVYGKHSGAANTCRDTELAQLRRQVQDLTQRTRQLENEKRCSEELVAQLDDEKRCSEELVVQLIEQYGALNQEYHELLFNDSDEEDSEESSLRHAPTDLDLRDDSSRESQDRYRRFLEGNPDAASASESESFGSSSVASDGLPVEESAISRMVRNDPTLYRPDPGPYYSNGPWQPYRRPIQGRHQHDVYSSGNFFNPRPLQS</sequence>
<feature type="coiled-coil region" evidence="1">
    <location>
        <begin position="31"/>
        <end position="79"/>
    </location>
</feature>
<gene>
    <name evidence="3" type="ORF">NLI96_g4475</name>
</gene>
<keyword evidence="4" id="KW-1185">Reference proteome</keyword>
<evidence type="ECO:0000256" key="1">
    <source>
        <dbReference type="SAM" id="Coils"/>
    </source>
</evidence>
<name>A0AAD5V730_9APHY</name>
<feature type="compositionally biased region" description="Basic and acidic residues" evidence="2">
    <location>
        <begin position="103"/>
        <end position="130"/>
    </location>
</feature>
<dbReference type="AlphaFoldDB" id="A0AAD5V730"/>
<protein>
    <submittedName>
        <fullName evidence="3">Uncharacterized protein</fullName>
    </submittedName>
</protein>
<reference evidence="3" key="1">
    <citation type="submission" date="2022-07" db="EMBL/GenBank/DDBJ databases">
        <title>Genome Sequence of Physisporinus lineatus.</title>
        <authorList>
            <person name="Buettner E."/>
        </authorList>
    </citation>
    <scope>NUCLEOTIDE SEQUENCE</scope>
    <source>
        <strain evidence="3">VT162</strain>
    </source>
</reference>
<feature type="compositionally biased region" description="Low complexity" evidence="2">
    <location>
        <begin position="136"/>
        <end position="152"/>
    </location>
</feature>
<feature type="region of interest" description="Disordered" evidence="2">
    <location>
        <begin position="95"/>
        <end position="192"/>
    </location>
</feature>
<evidence type="ECO:0000313" key="4">
    <source>
        <dbReference type="Proteomes" id="UP001212997"/>
    </source>
</evidence>
<dbReference type="Proteomes" id="UP001212997">
    <property type="component" value="Unassembled WGS sequence"/>
</dbReference>
<accession>A0AAD5V730</accession>